<feature type="domain" description="Phytocyanin" evidence="2">
    <location>
        <begin position="50"/>
        <end position="91"/>
    </location>
</feature>
<dbReference type="InterPro" id="IPR003245">
    <property type="entry name" value="Phytocyanin_dom"/>
</dbReference>
<accession>A0ABC8QYG2</accession>
<keyword evidence="1" id="KW-0472">Membrane</keyword>
<dbReference type="SUPFAM" id="SSF49503">
    <property type="entry name" value="Cupredoxins"/>
    <property type="match status" value="1"/>
</dbReference>
<evidence type="ECO:0000259" key="2">
    <source>
        <dbReference type="Pfam" id="PF02298"/>
    </source>
</evidence>
<comment type="caution">
    <text evidence="3">The sequence shown here is derived from an EMBL/GenBank/DDBJ whole genome shotgun (WGS) entry which is preliminary data.</text>
</comment>
<dbReference type="EMBL" id="CAUOFW020000837">
    <property type="protein sequence ID" value="CAK9137810.1"/>
    <property type="molecule type" value="Genomic_DNA"/>
</dbReference>
<dbReference type="InterPro" id="IPR008972">
    <property type="entry name" value="Cupredoxin"/>
</dbReference>
<dbReference type="Gene3D" id="2.60.40.420">
    <property type="entry name" value="Cupredoxins - blue copper proteins"/>
    <property type="match status" value="1"/>
</dbReference>
<sequence length="98" mass="10794">MCTLSGTHKVGYQTWIITLGLIAGLISWVISLFLTTTKAMPWPKWIDMVFVTCNATNAILYDNSRHTSVTLTKAGRHLFISDGPGDCNSGMEFPLDVT</sequence>
<evidence type="ECO:0000313" key="4">
    <source>
        <dbReference type="Proteomes" id="UP001642360"/>
    </source>
</evidence>
<feature type="transmembrane region" description="Helical" evidence="1">
    <location>
        <begin position="12"/>
        <end position="34"/>
    </location>
</feature>
<dbReference type="AlphaFoldDB" id="A0ABC8QYG2"/>
<keyword evidence="1" id="KW-1133">Transmembrane helix</keyword>
<organism evidence="3 4">
    <name type="scientific">Ilex paraguariensis</name>
    <name type="common">yerba mate</name>
    <dbReference type="NCBI Taxonomy" id="185542"/>
    <lineage>
        <taxon>Eukaryota</taxon>
        <taxon>Viridiplantae</taxon>
        <taxon>Streptophyta</taxon>
        <taxon>Embryophyta</taxon>
        <taxon>Tracheophyta</taxon>
        <taxon>Spermatophyta</taxon>
        <taxon>Magnoliopsida</taxon>
        <taxon>eudicotyledons</taxon>
        <taxon>Gunneridae</taxon>
        <taxon>Pentapetalae</taxon>
        <taxon>asterids</taxon>
        <taxon>campanulids</taxon>
        <taxon>Aquifoliales</taxon>
        <taxon>Aquifoliaceae</taxon>
        <taxon>Ilex</taxon>
    </lineage>
</organism>
<protein>
    <recommendedName>
        <fullName evidence="2">Phytocyanin domain-containing protein</fullName>
    </recommendedName>
</protein>
<proteinExistence type="predicted"/>
<dbReference type="Pfam" id="PF02298">
    <property type="entry name" value="Cu_bind_like"/>
    <property type="match status" value="1"/>
</dbReference>
<evidence type="ECO:0000256" key="1">
    <source>
        <dbReference type="SAM" id="Phobius"/>
    </source>
</evidence>
<name>A0ABC8QYG2_9AQUA</name>
<evidence type="ECO:0000313" key="3">
    <source>
        <dbReference type="EMBL" id="CAK9137810.1"/>
    </source>
</evidence>
<keyword evidence="1" id="KW-0812">Transmembrane</keyword>
<dbReference type="Proteomes" id="UP001642360">
    <property type="component" value="Unassembled WGS sequence"/>
</dbReference>
<reference evidence="3 4" key="1">
    <citation type="submission" date="2024-02" db="EMBL/GenBank/DDBJ databases">
        <authorList>
            <person name="Vignale AGUSTIN F."/>
            <person name="Sosa J E."/>
            <person name="Modenutti C."/>
        </authorList>
    </citation>
    <scope>NUCLEOTIDE SEQUENCE [LARGE SCALE GENOMIC DNA]</scope>
</reference>
<keyword evidence="4" id="KW-1185">Reference proteome</keyword>
<gene>
    <name evidence="3" type="ORF">ILEXP_LOCUS4848</name>
</gene>